<dbReference type="Gene3D" id="1.20.1270.10">
    <property type="match status" value="1"/>
</dbReference>
<dbReference type="GO" id="GO:0005524">
    <property type="term" value="F:ATP binding"/>
    <property type="evidence" value="ECO:0007669"/>
    <property type="project" value="UniProtKB-KW"/>
</dbReference>
<dbReference type="InterPro" id="IPR029048">
    <property type="entry name" value="HSP70_C_sf"/>
</dbReference>
<evidence type="ECO:0000256" key="1">
    <source>
        <dbReference type="ARBA" id="ARBA00022741"/>
    </source>
</evidence>
<dbReference type="PRINTS" id="PR00301">
    <property type="entry name" value="HEATSHOCK70"/>
</dbReference>
<dbReference type="PANTHER" id="PTHR45639">
    <property type="entry name" value="HSC70CB, ISOFORM G-RELATED"/>
    <property type="match status" value="1"/>
</dbReference>
<dbReference type="FunFam" id="3.90.640.10:FF:000004">
    <property type="entry name" value="Heat shock 70 kDa protein 4"/>
    <property type="match status" value="1"/>
</dbReference>
<accession>A0A7R9TAH0</accession>
<dbReference type="GO" id="GO:0005829">
    <property type="term" value="C:cytosol"/>
    <property type="evidence" value="ECO:0007669"/>
    <property type="project" value="TreeGrafter"/>
</dbReference>
<feature type="region of interest" description="Disordered" evidence="4">
    <location>
        <begin position="503"/>
        <end position="547"/>
    </location>
</feature>
<evidence type="ECO:0008006" key="6">
    <source>
        <dbReference type="Google" id="ProtNLM"/>
    </source>
</evidence>
<dbReference type="FunFam" id="3.30.30.30:FF:000002">
    <property type="entry name" value="Heat shock 70 kDa protein 4"/>
    <property type="match status" value="1"/>
</dbReference>
<dbReference type="SUPFAM" id="SSF100920">
    <property type="entry name" value="Heat shock protein 70kD (HSP70), peptide-binding domain"/>
    <property type="match status" value="1"/>
</dbReference>
<dbReference type="AlphaFoldDB" id="A0A7R9TAH0"/>
<dbReference type="Gene3D" id="3.30.420.40">
    <property type="match status" value="2"/>
</dbReference>
<dbReference type="InterPro" id="IPR013126">
    <property type="entry name" value="Hsp_70_fam"/>
</dbReference>
<protein>
    <recommendedName>
        <fullName evidence="6">Heat shock protein 70</fullName>
    </recommendedName>
</protein>
<dbReference type="PANTHER" id="PTHR45639:SF4">
    <property type="entry name" value="HSC70CB, ISOFORM G"/>
    <property type="match status" value="1"/>
</dbReference>
<name>A0A7R9TAH0_MICPS</name>
<dbReference type="SUPFAM" id="SSF100934">
    <property type="entry name" value="Heat shock protein 70kD (HSP70), C-terminal subdomain"/>
    <property type="match status" value="2"/>
</dbReference>
<reference evidence="5" key="1">
    <citation type="submission" date="2021-01" db="EMBL/GenBank/DDBJ databases">
        <authorList>
            <person name="Corre E."/>
            <person name="Pelletier E."/>
            <person name="Niang G."/>
            <person name="Scheremetjew M."/>
            <person name="Finn R."/>
            <person name="Kale V."/>
            <person name="Holt S."/>
            <person name="Cochrane G."/>
            <person name="Meng A."/>
            <person name="Brown T."/>
            <person name="Cohen L."/>
        </authorList>
    </citation>
    <scope>NUCLEOTIDE SEQUENCE</scope>
    <source>
        <strain evidence="5">RCC1614</strain>
    </source>
</reference>
<dbReference type="Pfam" id="PF00012">
    <property type="entry name" value="HSP70"/>
    <property type="match status" value="1"/>
</dbReference>
<dbReference type="FunFam" id="3.30.420.40:FF:000171">
    <property type="entry name" value="Heat shock 70 kDa protein 4"/>
    <property type="match status" value="2"/>
</dbReference>
<evidence type="ECO:0000256" key="3">
    <source>
        <dbReference type="ARBA" id="ARBA00061090"/>
    </source>
</evidence>
<dbReference type="Gene3D" id="3.30.30.30">
    <property type="match status" value="1"/>
</dbReference>
<dbReference type="GO" id="GO:0140662">
    <property type="term" value="F:ATP-dependent protein folding chaperone"/>
    <property type="evidence" value="ECO:0007669"/>
    <property type="project" value="InterPro"/>
</dbReference>
<organism evidence="5">
    <name type="scientific">Micromonas pusilla</name>
    <name type="common">Picoplanktonic green alga</name>
    <name type="synonym">Chromulina pusilla</name>
    <dbReference type="NCBI Taxonomy" id="38833"/>
    <lineage>
        <taxon>Eukaryota</taxon>
        <taxon>Viridiplantae</taxon>
        <taxon>Chlorophyta</taxon>
        <taxon>Mamiellophyceae</taxon>
        <taxon>Mamiellales</taxon>
        <taxon>Mamiellaceae</taxon>
        <taxon>Micromonas</taxon>
    </lineage>
</organism>
<dbReference type="EMBL" id="HBDY01002790">
    <property type="protein sequence ID" value="CAD8230086.1"/>
    <property type="molecule type" value="Transcribed_RNA"/>
</dbReference>
<dbReference type="Gene3D" id="3.90.640.10">
    <property type="entry name" value="Actin, Chain A, domain 4"/>
    <property type="match status" value="1"/>
</dbReference>
<evidence type="ECO:0000313" key="5">
    <source>
        <dbReference type="EMBL" id="CAD8230086.1"/>
    </source>
</evidence>
<keyword evidence="2" id="KW-0067">ATP-binding</keyword>
<sequence length="819" mass="88411">MSVVGLDFGNANSVIALARRKGIDVVLNGESKRETPSMVNFGEKQRFLGCAAADKINMKPKDTIVQLKSLIGLRYSDPEVQAMLPNFVFPIAGGPNDEILITVTYMNEKKAFTPERLVAMALADLKIIAEQDQGSKVTDAVISIPVFFTDAQRRAMLDAASIAQLNVLRLMHETTATALAYGIFKTNEFTDTPTNVVFVDVGHSAMQACVVRFTKSQLRVMSTGFDRKLGGHAFDLAMFDHFCEEFGAKHKIDIKSNARASLRLKIAIEKMKKILSANPEAPMSVECIMDEVDVKSSMTREKMEELSQGLLEKLMGPVTTAMSEAGLVPDDIAAVELVGNASRMPFISAQLEAFFGQVPGRTLNASECVARGCALQGAMLSPQFKVRDFEVVDSFPYPVSFAWASEDGEAKELEIFERNNAVPSSKMMTFFRDETFTIQAKYTTPTLLPPGTELAIGSFDIGPIARAKDAEEKTKLKVKVRLNLNGLVSVEQAQAIEEIEEEVVVEPPPAPPAAKEDEPMADAEKPAAEDGGAEKMDADAAPAAPVVEKKKKVKKTDVNVVSVVGGLPSQVLETFVAEEYEMALQDRVMEETKERKNAVEEYVYRMRSQIADKYAPFVEPAVAEAFNATLNATEDWLYEDGEDETKGVYVSKLAELKAVGDPIEARHAEETLRPPACDALRAAASGFLSQAAPDPAHEHIDAADLEKVRAEAQAALDWLSEKEGLQAAAAKTADPVLVSNDVVKKREGLERMCAPILSRPKPKPPPPPAPEPDAAEAKDADADAGAAAGEGEGADGAAADAMDVDAEEKPAAGAADDLD</sequence>
<dbReference type="Gene3D" id="2.60.34.10">
    <property type="entry name" value="Substrate Binding Domain Of DNAk, Chain A, domain 1"/>
    <property type="match status" value="1"/>
</dbReference>
<dbReference type="SUPFAM" id="SSF53067">
    <property type="entry name" value="Actin-like ATPase domain"/>
    <property type="match status" value="2"/>
</dbReference>
<dbReference type="InterPro" id="IPR029047">
    <property type="entry name" value="HSP70_peptide-bd_sf"/>
</dbReference>
<keyword evidence="1" id="KW-0547">Nucleotide-binding</keyword>
<gene>
    <name evidence="5" type="ORF">MPUS1402_LOCUS2116</name>
</gene>
<evidence type="ECO:0000256" key="4">
    <source>
        <dbReference type="SAM" id="MobiDB-lite"/>
    </source>
</evidence>
<dbReference type="InterPro" id="IPR043129">
    <property type="entry name" value="ATPase_NBD"/>
</dbReference>
<proteinExistence type="inferred from homology"/>
<dbReference type="FunFam" id="1.20.1270.10:FF:000002">
    <property type="entry name" value="Heat shock 70 kDa protein 4"/>
    <property type="match status" value="1"/>
</dbReference>
<feature type="compositionally biased region" description="Low complexity" evidence="4">
    <location>
        <begin position="783"/>
        <end position="801"/>
    </location>
</feature>
<comment type="similarity">
    <text evidence="3">Belongs to the heat shock protein 70 (TC 1.A.33) family. HSP110/SSE subfamily.</text>
</comment>
<feature type="region of interest" description="Disordered" evidence="4">
    <location>
        <begin position="753"/>
        <end position="819"/>
    </location>
</feature>
<evidence type="ECO:0000256" key="2">
    <source>
        <dbReference type="ARBA" id="ARBA00022840"/>
    </source>
</evidence>
<feature type="compositionally biased region" description="Basic and acidic residues" evidence="4">
    <location>
        <begin position="514"/>
        <end position="538"/>
    </location>
</feature>
<dbReference type="GO" id="GO:0005634">
    <property type="term" value="C:nucleus"/>
    <property type="evidence" value="ECO:0007669"/>
    <property type="project" value="TreeGrafter"/>
</dbReference>